<reference evidence="2" key="1">
    <citation type="journal article" date="2014" name="Int. J. Syst. Evol. Microbiol.">
        <title>Complete genome sequence of Corynebacterium casei LMG S-19264T (=DSM 44701T), isolated from a smear-ripened cheese.</title>
        <authorList>
            <consortium name="US DOE Joint Genome Institute (JGI-PGF)"/>
            <person name="Walter F."/>
            <person name="Albersmeier A."/>
            <person name="Kalinowski J."/>
            <person name="Ruckert C."/>
        </authorList>
    </citation>
    <scope>NUCLEOTIDE SEQUENCE</scope>
    <source>
        <strain evidence="2">CGMCC 4.7679</strain>
    </source>
</reference>
<name>A0A8H9M3S4_9PSEU</name>
<dbReference type="Pfam" id="PF01547">
    <property type="entry name" value="SBP_bac_1"/>
    <property type="match status" value="1"/>
</dbReference>
<dbReference type="EMBL" id="BNAV01000001">
    <property type="protein sequence ID" value="GHF41177.1"/>
    <property type="molecule type" value="Genomic_DNA"/>
</dbReference>
<sequence>MRSSKTAAVLAALLLVLGLTACGSGSSSSDGKTLTYWASNQASSLDEDRQVLQPELDKFEQQTGIHVNLEVIAWPDLLNRILAATTSGSGPDVLNIGNTWSASLQATGALQPFDDATFAKVGGREKFLASSLAATGAAGQPPAAVPLYGLAYGLFYNKKKFADAGLKPPTTWQELLDAAKKLTDPAKGEWGMGVEGASYTEGAHFAFMFGRQHGAQLFANGEPGFDSPQMVAGVRQYVDLLSSGVVNPSDAEHENNTELMRDFASGKTAMIMFQNNAVTPLKGDGMDESQYGVVPIPVVDPLPPGGAKVSSHVAGINIAAFAGSKNLDGALSFINFMTGVDEQKTLNAKLGSLPVVSAAYQDPQFQTPLIGTFRQVLADAAESMPMIPQESQFETLIGTAVKDLFAQAASGTRVDDSAVKAKLAAANQQMKSGG</sequence>
<dbReference type="InterPro" id="IPR006059">
    <property type="entry name" value="SBP"/>
</dbReference>
<dbReference type="AlphaFoldDB" id="A0A8H9M3S4"/>
<dbReference type="PANTHER" id="PTHR43649">
    <property type="entry name" value="ARABINOSE-BINDING PROTEIN-RELATED"/>
    <property type="match status" value="1"/>
</dbReference>
<evidence type="ECO:0000256" key="1">
    <source>
        <dbReference type="SAM" id="SignalP"/>
    </source>
</evidence>
<comment type="caution">
    <text evidence="2">The sequence shown here is derived from an EMBL/GenBank/DDBJ whole genome shotgun (WGS) entry which is preliminary data.</text>
</comment>
<accession>A0A8H9M3S4</accession>
<evidence type="ECO:0000313" key="2">
    <source>
        <dbReference type="EMBL" id="GHF41177.1"/>
    </source>
</evidence>
<reference evidence="2" key="2">
    <citation type="submission" date="2020-09" db="EMBL/GenBank/DDBJ databases">
        <authorList>
            <person name="Sun Q."/>
            <person name="Zhou Y."/>
        </authorList>
    </citation>
    <scope>NUCLEOTIDE SEQUENCE</scope>
    <source>
        <strain evidence="2">CGMCC 4.7679</strain>
    </source>
</reference>
<feature type="chain" id="PRO_5038977461" evidence="1">
    <location>
        <begin position="22"/>
        <end position="434"/>
    </location>
</feature>
<dbReference type="RefSeq" id="WP_183176801.1">
    <property type="nucleotide sequence ID" value="NZ_BNAV01000001.1"/>
</dbReference>
<proteinExistence type="predicted"/>
<dbReference type="InterPro" id="IPR050490">
    <property type="entry name" value="Bact_solute-bd_prot1"/>
</dbReference>
<dbReference type="PANTHER" id="PTHR43649:SF12">
    <property type="entry name" value="DIACETYLCHITOBIOSE BINDING PROTEIN DASA"/>
    <property type="match status" value="1"/>
</dbReference>
<dbReference type="Gene3D" id="3.40.190.10">
    <property type="entry name" value="Periplasmic binding protein-like II"/>
    <property type="match status" value="1"/>
</dbReference>
<keyword evidence="3" id="KW-1185">Reference proteome</keyword>
<feature type="signal peptide" evidence="1">
    <location>
        <begin position="1"/>
        <end position="21"/>
    </location>
</feature>
<dbReference type="Proteomes" id="UP000658656">
    <property type="component" value="Unassembled WGS sequence"/>
</dbReference>
<dbReference type="SUPFAM" id="SSF53850">
    <property type="entry name" value="Periplasmic binding protein-like II"/>
    <property type="match status" value="1"/>
</dbReference>
<dbReference type="CDD" id="cd13585">
    <property type="entry name" value="PBP2_TMBP_like"/>
    <property type="match status" value="1"/>
</dbReference>
<keyword evidence="1" id="KW-0732">Signal</keyword>
<organism evidence="2 3">
    <name type="scientific">Amycolatopsis bartoniae</name>
    <dbReference type="NCBI Taxonomy" id="941986"/>
    <lineage>
        <taxon>Bacteria</taxon>
        <taxon>Bacillati</taxon>
        <taxon>Actinomycetota</taxon>
        <taxon>Actinomycetes</taxon>
        <taxon>Pseudonocardiales</taxon>
        <taxon>Pseudonocardiaceae</taxon>
        <taxon>Amycolatopsis</taxon>
    </lineage>
</organism>
<protein>
    <submittedName>
        <fullName evidence="2">Sugar ABC transporter substrate-binding protein</fullName>
    </submittedName>
</protein>
<gene>
    <name evidence="2" type="ORF">GCM10017566_13250</name>
</gene>
<dbReference type="PROSITE" id="PS51257">
    <property type="entry name" value="PROKAR_LIPOPROTEIN"/>
    <property type="match status" value="1"/>
</dbReference>
<evidence type="ECO:0000313" key="3">
    <source>
        <dbReference type="Proteomes" id="UP000658656"/>
    </source>
</evidence>